<sequence>MRITYTTQKSGFVAGENYANPRFFSSVNPAATEVVVVGDWPAVVAAYEAADVPVTAAGAAALTVPSPAPRAPRRRSTKKVNADG</sequence>
<protein>
    <submittedName>
        <fullName evidence="2">Uncharacterized protein</fullName>
    </submittedName>
</protein>
<organism evidence="2 3">
    <name type="scientific">Pseudochelatococcus lubricantis</name>
    <dbReference type="NCBI Taxonomy" id="1538102"/>
    <lineage>
        <taxon>Bacteria</taxon>
        <taxon>Pseudomonadati</taxon>
        <taxon>Pseudomonadota</taxon>
        <taxon>Alphaproteobacteria</taxon>
        <taxon>Hyphomicrobiales</taxon>
        <taxon>Chelatococcaceae</taxon>
        <taxon>Pseudochelatococcus</taxon>
    </lineage>
</organism>
<name>A0ABX0UWT2_9HYPH</name>
<accession>A0ABX0UWT2</accession>
<dbReference type="Proteomes" id="UP001429580">
    <property type="component" value="Unassembled WGS sequence"/>
</dbReference>
<comment type="caution">
    <text evidence="2">The sequence shown here is derived from an EMBL/GenBank/DDBJ whole genome shotgun (WGS) entry which is preliminary data.</text>
</comment>
<keyword evidence="3" id="KW-1185">Reference proteome</keyword>
<evidence type="ECO:0000256" key="1">
    <source>
        <dbReference type="SAM" id="MobiDB-lite"/>
    </source>
</evidence>
<evidence type="ECO:0000313" key="3">
    <source>
        <dbReference type="Proteomes" id="UP001429580"/>
    </source>
</evidence>
<gene>
    <name evidence="2" type="ORF">FHS82_001048</name>
</gene>
<proteinExistence type="predicted"/>
<dbReference type="EMBL" id="JAASQI010000002">
    <property type="protein sequence ID" value="NIJ57222.1"/>
    <property type="molecule type" value="Genomic_DNA"/>
</dbReference>
<dbReference type="RefSeq" id="WP_166949530.1">
    <property type="nucleotide sequence ID" value="NZ_JAASQI010000002.1"/>
</dbReference>
<feature type="region of interest" description="Disordered" evidence="1">
    <location>
        <begin position="64"/>
        <end position="84"/>
    </location>
</feature>
<reference evidence="2 3" key="1">
    <citation type="submission" date="2020-03" db="EMBL/GenBank/DDBJ databases">
        <title>Genomic Encyclopedia of Type Strains, Phase IV (KMG-IV): sequencing the most valuable type-strain genomes for metagenomic binning, comparative biology and taxonomic classification.</title>
        <authorList>
            <person name="Goeker M."/>
        </authorList>
    </citation>
    <scope>NUCLEOTIDE SEQUENCE [LARGE SCALE GENOMIC DNA]</scope>
    <source>
        <strain evidence="2 3">DSM 103870</strain>
    </source>
</reference>
<evidence type="ECO:0000313" key="2">
    <source>
        <dbReference type="EMBL" id="NIJ57222.1"/>
    </source>
</evidence>